<accession>A0A7J7RZ02</accession>
<dbReference type="InterPro" id="IPR045119">
    <property type="entry name" value="SUN1-5"/>
</dbReference>
<proteinExistence type="predicted"/>
<evidence type="ECO:0000256" key="1">
    <source>
        <dbReference type="ARBA" id="ARBA00022692"/>
    </source>
</evidence>
<dbReference type="Proteomes" id="UP000585614">
    <property type="component" value="Unassembled WGS sequence"/>
</dbReference>
<dbReference type="Pfam" id="PF18580">
    <property type="entry name" value="HTH_SUN2"/>
    <property type="match status" value="1"/>
</dbReference>
<dbReference type="Gene3D" id="2.60.120.260">
    <property type="entry name" value="Galactose-binding domain-like"/>
    <property type="match status" value="1"/>
</dbReference>
<dbReference type="AlphaFoldDB" id="A0A7J7RZ02"/>
<organism evidence="9 10">
    <name type="scientific">Rhinolophus ferrumequinum</name>
    <name type="common">Greater horseshoe bat</name>
    <dbReference type="NCBI Taxonomy" id="59479"/>
    <lineage>
        <taxon>Eukaryota</taxon>
        <taxon>Metazoa</taxon>
        <taxon>Chordata</taxon>
        <taxon>Craniata</taxon>
        <taxon>Vertebrata</taxon>
        <taxon>Euteleostomi</taxon>
        <taxon>Mammalia</taxon>
        <taxon>Eutheria</taxon>
        <taxon>Laurasiatheria</taxon>
        <taxon>Chiroptera</taxon>
        <taxon>Yinpterochiroptera</taxon>
        <taxon>Rhinolophoidea</taxon>
        <taxon>Rhinolophidae</taxon>
        <taxon>Rhinolophinae</taxon>
        <taxon>Rhinolophus</taxon>
    </lineage>
</organism>
<dbReference type="Pfam" id="PF07738">
    <property type="entry name" value="Sad1_UNC"/>
    <property type="match status" value="1"/>
</dbReference>
<evidence type="ECO:0000256" key="2">
    <source>
        <dbReference type="ARBA" id="ARBA00022989"/>
    </source>
</evidence>
<comment type="subcellular location">
    <subcellularLocation>
        <location evidence="5">Nucleus inner membrane</location>
        <topology evidence="5">Single-pass type II membrane protein</topology>
    </subcellularLocation>
</comment>
<dbReference type="EMBL" id="JACAGC010000024">
    <property type="protein sequence ID" value="KAF6281432.1"/>
    <property type="molecule type" value="Genomic_DNA"/>
</dbReference>
<keyword evidence="2 7" id="KW-1133">Transmembrane helix</keyword>
<evidence type="ECO:0000259" key="8">
    <source>
        <dbReference type="PROSITE" id="PS51469"/>
    </source>
</evidence>
<feature type="transmembrane region" description="Helical" evidence="7">
    <location>
        <begin position="224"/>
        <end position="243"/>
    </location>
</feature>
<dbReference type="GO" id="GO:0005637">
    <property type="term" value="C:nuclear inner membrane"/>
    <property type="evidence" value="ECO:0007669"/>
    <property type="project" value="UniProtKB-SubCell"/>
</dbReference>
<dbReference type="InterPro" id="IPR032680">
    <property type="entry name" value="SUN1_N"/>
</dbReference>
<dbReference type="InterPro" id="IPR040994">
    <property type="entry name" value="Sun_CC2"/>
</dbReference>
<feature type="transmembrane region" description="Helical" evidence="7">
    <location>
        <begin position="198"/>
        <end position="217"/>
    </location>
</feature>
<keyword evidence="1 7" id="KW-0812">Transmembrane</keyword>
<reference evidence="9 10" key="1">
    <citation type="journal article" date="2020" name="Nature">
        <title>Six reference-quality genomes reveal evolution of bat adaptations.</title>
        <authorList>
            <person name="Jebb D."/>
            <person name="Huang Z."/>
            <person name="Pippel M."/>
            <person name="Hughes G.M."/>
            <person name="Lavrichenko K."/>
            <person name="Devanna P."/>
            <person name="Winkler S."/>
            <person name="Jermiin L.S."/>
            <person name="Skirmuntt E.C."/>
            <person name="Katzourakis A."/>
            <person name="Burkitt-Gray L."/>
            <person name="Ray D.A."/>
            <person name="Sullivan K.A.M."/>
            <person name="Roscito J.G."/>
            <person name="Kirilenko B.M."/>
            <person name="Davalos L.M."/>
            <person name="Corthals A.P."/>
            <person name="Power M.L."/>
            <person name="Jones G."/>
            <person name="Ransome R.D."/>
            <person name="Dechmann D.K.N."/>
            <person name="Locatelli A.G."/>
            <person name="Puechmaille S.J."/>
            <person name="Fedrigo O."/>
            <person name="Jarvis E.D."/>
            <person name="Hiller M."/>
            <person name="Vernes S.C."/>
            <person name="Myers E.W."/>
            <person name="Teeling E.C."/>
        </authorList>
    </citation>
    <scope>NUCLEOTIDE SEQUENCE [LARGE SCALE GENOMIC DNA]</scope>
    <source>
        <strain evidence="9">MRhiFer1</strain>
        <tissue evidence="9">Lung</tissue>
    </source>
</reference>
<sequence length="711" mass="78631">MRPRAAAVATARGSSSYSSDALDFETQHKLGPVFDSPRMSRRGVHRLSTATGGGQAGDAQFCTSSTTTLKERVTRIAKQHSSAGRPALRKGAASLRPPVLDESLIREQTRVDHFWGLDDDGDLKGGSRAVIQGNGDMAAEAAKSNGYTCSSCSLLSERKDALTAVPASRGTVSRIYSRDRNQKRKAASGTFWRLGKGWYQFVTLISWLNVFLLTRCLRNICKFFILLIPLLLLLGAGLSLGGWSDLLSFLPVVNWTRVDTAQRVDDPPDTLTSGPLQDGDEALHWRGMSEVQRQVASLSGQCRSHDEKLRELAALLQKLQARVDQMDSDGVSSWAANMAGLHLKDGDANGLLGSQQHELRISNLEDALGQLTEKYEAVQRELQQTTLRTASGAEEGQHLLSVVKQLELELGHLRLQLSRHLEGGCDKMDAVMRDRVDAQVRETVQLLLSDDPQAGSFERLLEKFSSRFVGKDDLQVLLRDLELQILKNISHHVSVTKQMPACEAVVSAVSEAGVSGITEAQAHVIINNALKLYSQDKTGMVDFALESGGGSVLSTRCSETYETKTALVSLFGIPLWYHSQSPRVVIQPDIYPGNCWAFRGSQGYLVVRLSMKIHPTSFTLEHIPKSLSPTGNITSAPKDFSVYGLESEYEEEGQLLGQFTYDQEGESLQMFHMLKRPERAFQIVELRIFSNWGHPEYTCLYRFRVHGEPIK</sequence>
<dbReference type="GO" id="GO:0034993">
    <property type="term" value="C:meiotic nuclear membrane microtubule tethering complex"/>
    <property type="evidence" value="ECO:0007669"/>
    <property type="project" value="TreeGrafter"/>
</dbReference>
<evidence type="ECO:0000256" key="7">
    <source>
        <dbReference type="SAM" id="Phobius"/>
    </source>
</evidence>
<feature type="domain" description="SUN" evidence="8">
    <location>
        <begin position="549"/>
        <end position="710"/>
    </location>
</feature>
<dbReference type="Pfam" id="PF09387">
    <property type="entry name" value="MRP"/>
    <property type="match status" value="1"/>
</dbReference>
<gene>
    <name evidence="9" type="ORF">mRhiFer1_016393</name>
</gene>
<dbReference type="PANTHER" id="PTHR12911:SF23">
    <property type="entry name" value="SUN DOMAIN-CONTAINING PROTEIN 1"/>
    <property type="match status" value="1"/>
</dbReference>
<evidence type="ECO:0000256" key="5">
    <source>
        <dbReference type="ARBA" id="ARBA00037816"/>
    </source>
</evidence>
<name>A0A7J7RZ02_RHIFE</name>
<dbReference type="GO" id="GO:0043495">
    <property type="term" value="F:protein-membrane adaptor activity"/>
    <property type="evidence" value="ECO:0007669"/>
    <property type="project" value="TreeGrafter"/>
</dbReference>
<dbReference type="PROSITE" id="PS51469">
    <property type="entry name" value="SUN"/>
    <property type="match status" value="1"/>
</dbReference>
<dbReference type="InterPro" id="IPR012919">
    <property type="entry name" value="SUN_dom"/>
</dbReference>
<dbReference type="CDD" id="cd21439">
    <property type="entry name" value="SUN1_cc1"/>
    <property type="match status" value="1"/>
</dbReference>
<protein>
    <submittedName>
        <fullName evidence="9">Sad1 and UNC84 domain containing 1</fullName>
    </submittedName>
</protein>
<evidence type="ECO:0000256" key="6">
    <source>
        <dbReference type="SAM" id="Coils"/>
    </source>
</evidence>
<dbReference type="FunFam" id="2.60.120.260:FF:000009">
    <property type="entry name" value="SUN domain-containing protein 1 isoform X1"/>
    <property type="match status" value="1"/>
</dbReference>
<evidence type="ECO:0000256" key="4">
    <source>
        <dbReference type="ARBA" id="ARBA00023136"/>
    </source>
</evidence>
<feature type="coiled-coil region" evidence="6">
    <location>
        <begin position="302"/>
        <end position="329"/>
    </location>
</feature>
<dbReference type="PANTHER" id="PTHR12911">
    <property type="entry name" value="SAD1/UNC-84-LIKE PROTEIN-RELATED"/>
    <property type="match status" value="1"/>
</dbReference>
<feature type="coiled-coil region" evidence="6">
    <location>
        <begin position="354"/>
        <end position="388"/>
    </location>
</feature>
<evidence type="ECO:0000313" key="9">
    <source>
        <dbReference type="EMBL" id="KAF6281432.1"/>
    </source>
</evidence>
<comment type="caution">
    <text evidence="9">The sequence shown here is derived from an EMBL/GenBank/DDBJ whole genome shotgun (WGS) entry which is preliminary data.</text>
</comment>
<keyword evidence="3 6" id="KW-0175">Coiled coil</keyword>
<keyword evidence="4 7" id="KW-0472">Membrane</keyword>
<evidence type="ECO:0000313" key="10">
    <source>
        <dbReference type="Proteomes" id="UP000585614"/>
    </source>
</evidence>
<evidence type="ECO:0000256" key="3">
    <source>
        <dbReference type="ARBA" id="ARBA00023054"/>
    </source>
</evidence>